<evidence type="ECO:0000256" key="2">
    <source>
        <dbReference type="ARBA" id="ARBA00012581"/>
    </source>
</evidence>
<evidence type="ECO:0000256" key="1">
    <source>
        <dbReference type="ARBA" id="ARBA00001316"/>
    </source>
</evidence>
<dbReference type="CDD" id="cd08586">
    <property type="entry name" value="PI-PLCc_BcPLC_like"/>
    <property type="match status" value="1"/>
</dbReference>
<dbReference type="Gene3D" id="3.20.20.190">
    <property type="entry name" value="Phosphatidylinositol (PI) phosphodiesterase"/>
    <property type="match status" value="1"/>
</dbReference>
<keyword evidence="8" id="KW-1185">Reference proteome</keyword>
<sequence length="310" mass="34959">MSATRRDVLKWGAAVGSGGLVAATALGGSAVAASWSARNWMGSLPYGTPLTRLTIPGTHDSCCINPAHGTEWSHTQNYDITGQMERGVRFLDIRCNGLQGAPDEFGIYHGDNYQYIRFQDVLDRCRSFLRANPSEVIVMRVKNEYKGGQKLEAVEFMRRFNHYMDTMGYRSLFWTNPSWPTIGEARGRVVLAADFGNSWNVIQWSSGSNDFFRTQDIYEGIGTTAKAGKVIEWFDQAYYNQNAAQMYTNFTSYAGGTWPKLNAAAIMPRVFEYLDARRYEAIHFGIVPMDFIDFHDNVLQLLIAKNFVGR</sequence>
<evidence type="ECO:0000256" key="4">
    <source>
        <dbReference type="ARBA" id="ARBA00030474"/>
    </source>
</evidence>
<dbReference type="AlphaFoldDB" id="A0A7G7BTV1"/>
<dbReference type="SMART" id="SM00148">
    <property type="entry name" value="PLCXc"/>
    <property type="match status" value="1"/>
</dbReference>
<dbReference type="PROSITE" id="PS50007">
    <property type="entry name" value="PIPLC_X_DOMAIN"/>
    <property type="match status" value="1"/>
</dbReference>
<dbReference type="InterPro" id="IPR000909">
    <property type="entry name" value="PLipase_C_PInositol-sp_X_dom"/>
</dbReference>
<protein>
    <recommendedName>
        <fullName evidence="3">1-phosphatidylinositol phosphodiesterase</fullName>
        <ecNumber evidence="2">4.6.1.13</ecNumber>
    </recommendedName>
    <alternativeName>
        <fullName evidence="4">Phosphatidylinositol diacylglycerol-lyase</fullName>
    </alternativeName>
    <alternativeName>
        <fullName evidence="5">Phosphatidylinositol-specific phospholipase C</fullName>
    </alternativeName>
</protein>
<dbReference type="InterPro" id="IPR017946">
    <property type="entry name" value="PLC-like_Pdiesterase_TIM-brl"/>
</dbReference>
<dbReference type="RefSeq" id="WP_185302224.1">
    <property type="nucleotide sequence ID" value="NZ_CP045702.1"/>
</dbReference>
<dbReference type="EC" id="4.6.1.13" evidence="2"/>
<dbReference type="EMBL" id="CP045702">
    <property type="protein sequence ID" value="QNE78766.1"/>
    <property type="molecule type" value="Genomic_DNA"/>
</dbReference>
<dbReference type="GO" id="GO:0008081">
    <property type="term" value="F:phosphoric diester hydrolase activity"/>
    <property type="evidence" value="ECO:0007669"/>
    <property type="project" value="InterPro"/>
</dbReference>
<organism evidence="7 8">
    <name type="scientific">Streptomyces finlayi</name>
    <dbReference type="NCBI Taxonomy" id="67296"/>
    <lineage>
        <taxon>Bacteria</taxon>
        <taxon>Bacillati</taxon>
        <taxon>Actinomycetota</taxon>
        <taxon>Actinomycetes</taxon>
        <taxon>Kitasatosporales</taxon>
        <taxon>Streptomycetaceae</taxon>
        <taxon>Streptomyces</taxon>
    </lineage>
</organism>
<dbReference type="PROSITE" id="PS51318">
    <property type="entry name" value="TAT"/>
    <property type="match status" value="1"/>
</dbReference>
<dbReference type="GO" id="GO:0006629">
    <property type="term" value="P:lipid metabolic process"/>
    <property type="evidence" value="ECO:0007669"/>
    <property type="project" value="InterPro"/>
</dbReference>
<dbReference type="PANTHER" id="PTHR13593:SF113">
    <property type="entry name" value="SI:DKEY-266F7.9"/>
    <property type="match status" value="1"/>
</dbReference>
<dbReference type="GO" id="GO:0004436">
    <property type="term" value="F:phosphatidylinositol diacylglycerol-lyase activity"/>
    <property type="evidence" value="ECO:0007669"/>
    <property type="project" value="UniProtKB-EC"/>
</dbReference>
<dbReference type="PANTHER" id="PTHR13593">
    <property type="match status" value="1"/>
</dbReference>
<feature type="domain" description="Phosphatidylinositol-specific phospholipase C X" evidence="6">
    <location>
        <begin position="46"/>
        <end position="194"/>
    </location>
</feature>
<comment type="catalytic activity">
    <reaction evidence="1">
        <text>a 1,2-diacyl-sn-glycero-3-phospho-(1D-myo-inositol) = 1D-myo-inositol 1,2-cyclic phosphate + a 1,2-diacyl-sn-glycerol</text>
        <dbReference type="Rhea" id="RHEA:17093"/>
        <dbReference type="ChEBI" id="CHEBI:17815"/>
        <dbReference type="ChEBI" id="CHEBI:57880"/>
        <dbReference type="ChEBI" id="CHEBI:58484"/>
        <dbReference type="EC" id="4.6.1.13"/>
    </reaction>
</comment>
<evidence type="ECO:0000313" key="8">
    <source>
        <dbReference type="Proteomes" id="UP000515307"/>
    </source>
</evidence>
<gene>
    <name evidence="7" type="ORF">F0344_32900</name>
</gene>
<dbReference type="Pfam" id="PF00388">
    <property type="entry name" value="PI-PLC-X"/>
    <property type="match status" value="1"/>
</dbReference>
<dbReference type="KEGG" id="sfiy:F0344_32900"/>
<evidence type="ECO:0000256" key="3">
    <source>
        <dbReference type="ARBA" id="ARBA00019758"/>
    </source>
</evidence>
<proteinExistence type="predicted"/>
<dbReference type="Proteomes" id="UP000515307">
    <property type="component" value="Chromosome"/>
</dbReference>
<reference evidence="8" key="1">
    <citation type="submission" date="2019-10" db="EMBL/GenBank/DDBJ databases">
        <title>Antimicrobial potential of Antarctic Bacteria.</title>
        <authorList>
            <person name="Benaud N."/>
            <person name="Edwards R.J."/>
            <person name="Ferrari B.C."/>
        </authorList>
    </citation>
    <scope>NUCLEOTIDE SEQUENCE [LARGE SCALE GENOMIC DNA]</scope>
    <source>
        <strain evidence="8">NBSH44</strain>
    </source>
</reference>
<name>A0A7G7BTV1_9ACTN</name>
<accession>A0A7G7BTV1</accession>
<evidence type="ECO:0000313" key="7">
    <source>
        <dbReference type="EMBL" id="QNE78766.1"/>
    </source>
</evidence>
<dbReference type="InterPro" id="IPR051057">
    <property type="entry name" value="PI-PLC_domain"/>
</dbReference>
<evidence type="ECO:0000256" key="5">
    <source>
        <dbReference type="ARBA" id="ARBA00030782"/>
    </source>
</evidence>
<dbReference type="SUPFAM" id="SSF51695">
    <property type="entry name" value="PLC-like phosphodiesterases"/>
    <property type="match status" value="1"/>
</dbReference>
<evidence type="ECO:0000259" key="6">
    <source>
        <dbReference type="SMART" id="SM00148"/>
    </source>
</evidence>
<dbReference type="InterPro" id="IPR006311">
    <property type="entry name" value="TAT_signal"/>
</dbReference>